<evidence type="ECO:0000256" key="4">
    <source>
        <dbReference type="PROSITE-ProRule" id="PRU00335"/>
    </source>
</evidence>
<evidence type="ECO:0000256" key="1">
    <source>
        <dbReference type="ARBA" id="ARBA00023015"/>
    </source>
</evidence>
<dbReference type="GO" id="GO:0003700">
    <property type="term" value="F:DNA-binding transcription factor activity"/>
    <property type="evidence" value="ECO:0007669"/>
    <property type="project" value="TreeGrafter"/>
</dbReference>
<dbReference type="Gene3D" id="1.10.10.60">
    <property type="entry name" value="Homeodomain-like"/>
    <property type="match status" value="1"/>
</dbReference>
<evidence type="ECO:0000259" key="6">
    <source>
        <dbReference type="PROSITE" id="PS50977"/>
    </source>
</evidence>
<accession>A0A4R1FTJ6</accession>
<protein>
    <submittedName>
        <fullName evidence="7">TetR family transcriptional regulator</fullName>
    </submittedName>
</protein>
<keyword evidence="2 4" id="KW-0238">DNA-binding</keyword>
<keyword evidence="1" id="KW-0805">Transcription regulation</keyword>
<sequence length="224" mass="24321">MRYGSQMAVATPPTGQSASRGRIDKRQAILDAAFVVFARRGYAQAGVQEIAEVAGVAKPTIYNHLNDKETLFRHTLAAVSDAVLAENLAVVERLRNPGADLRATLEDVAYRLIRSCCTEQSRSLRWLTYGQVAQFPDLMDVVVSRTSDQLGDALADRLARLSLSGHLRASDPAIAAEQFLVLITGPMEGRTRLGTRKVSTAEMHAVAAAAVDTFLRAYGTPEIH</sequence>
<dbReference type="InterPro" id="IPR039536">
    <property type="entry name" value="TetR_C_Proteobacteria"/>
</dbReference>
<dbReference type="GO" id="GO:0045892">
    <property type="term" value="P:negative regulation of DNA-templated transcription"/>
    <property type="evidence" value="ECO:0007669"/>
    <property type="project" value="UniProtKB-ARBA"/>
</dbReference>
<dbReference type="Pfam" id="PF00440">
    <property type="entry name" value="TetR_N"/>
    <property type="match status" value="1"/>
</dbReference>
<dbReference type="FunFam" id="1.10.10.60:FF:000141">
    <property type="entry name" value="TetR family transcriptional regulator"/>
    <property type="match status" value="1"/>
</dbReference>
<dbReference type="PROSITE" id="PS50977">
    <property type="entry name" value="HTH_TETR_2"/>
    <property type="match status" value="1"/>
</dbReference>
<dbReference type="InterPro" id="IPR036271">
    <property type="entry name" value="Tet_transcr_reg_TetR-rel_C_sf"/>
</dbReference>
<evidence type="ECO:0000256" key="5">
    <source>
        <dbReference type="SAM" id="MobiDB-lite"/>
    </source>
</evidence>
<dbReference type="EMBL" id="SMFR01000002">
    <property type="protein sequence ID" value="TCJ96909.1"/>
    <property type="molecule type" value="Genomic_DNA"/>
</dbReference>
<evidence type="ECO:0000256" key="3">
    <source>
        <dbReference type="ARBA" id="ARBA00023163"/>
    </source>
</evidence>
<feature type="DNA-binding region" description="H-T-H motif" evidence="4">
    <location>
        <begin position="46"/>
        <end position="65"/>
    </location>
</feature>
<gene>
    <name evidence="7" type="ORF">DFR71_2943</name>
</gene>
<keyword evidence="8" id="KW-1185">Reference proteome</keyword>
<comment type="caution">
    <text evidence="7">The sequence shown here is derived from an EMBL/GenBank/DDBJ whole genome shotgun (WGS) entry which is preliminary data.</text>
</comment>
<dbReference type="STRING" id="1210063.GCA_001612665_00602"/>
<dbReference type="Proteomes" id="UP000294856">
    <property type="component" value="Unassembled WGS sequence"/>
</dbReference>
<evidence type="ECO:0000313" key="8">
    <source>
        <dbReference type="Proteomes" id="UP000294856"/>
    </source>
</evidence>
<feature type="domain" description="HTH tetR-type" evidence="6">
    <location>
        <begin position="23"/>
        <end position="83"/>
    </location>
</feature>
<dbReference type="PANTHER" id="PTHR30055:SF146">
    <property type="entry name" value="HTH-TYPE TRANSCRIPTIONAL DUAL REGULATOR CECR"/>
    <property type="match status" value="1"/>
</dbReference>
<dbReference type="InterPro" id="IPR001647">
    <property type="entry name" value="HTH_TetR"/>
</dbReference>
<name>A0A4R1FTJ6_9NOCA</name>
<dbReference type="GO" id="GO:0000976">
    <property type="term" value="F:transcription cis-regulatory region binding"/>
    <property type="evidence" value="ECO:0007669"/>
    <property type="project" value="TreeGrafter"/>
</dbReference>
<evidence type="ECO:0000256" key="2">
    <source>
        <dbReference type="ARBA" id="ARBA00023125"/>
    </source>
</evidence>
<dbReference type="PRINTS" id="PR00455">
    <property type="entry name" value="HTHTETR"/>
</dbReference>
<organism evidence="7 8">
    <name type="scientific">Nocardia alba</name>
    <dbReference type="NCBI Taxonomy" id="225051"/>
    <lineage>
        <taxon>Bacteria</taxon>
        <taxon>Bacillati</taxon>
        <taxon>Actinomycetota</taxon>
        <taxon>Actinomycetes</taxon>
        <taxon>Mycobacteriales</taxon>
        <taxon>Nocardiaceae</taxon>
        <taxon>Nocardia</taxon>
    </lineage>
</organism>
<dbReference type="AlphaFoldDB" id="A0A4R1FTJ6"/>
<dbReference type="SUPFAM" id="SSF48498">
    <property type="entry name" value="Tetracyclin repressor-like, C-terminal domain"/>
    <property type="match status" value="1"/>
</dbReference>
<feature type="region of interest" description="Disordered" evidence="5">
    <location>
        <begin position="1"/>
        <end position="21"/>
    </location>
</feature>
<reference evidence="7 8" key="1">
    <citation type="submission" date="2019-03" db="EMBL/GenBank/DDBJ databases">
        <title>Genomic Encyclopedia of Type Strains, Phase IV (KMG-IV): sequencing the most valuable type-strain genomes for metagenomic binning, comparative biology and taxonomic classification.</title>
        <authorList>
            <person name="Goeker M."/>
        </authorList>
    </citation>
    <scope>NUCLEOTIDE SEQUENCE [LARGE SCALE GENOMIC DNA]</scope>
    <source>
        <strain evidence="7 8">DSM 44684</strain>
    </source>
</reference>
<keyword evidence="3" id="KW-0804">Transcription</keyword>
<dbReference type="Pfam" id="PF14246">
    <property type="entry name" value="TetR_C_7"/>
    <property type="match status" value="1"/>
</dbReference>
<dbReference type="Gene3D" id="1.10.357.10">
    <property type="entry name" value="Tetracycline Repressor, domain 2"/>
    <property type="match status" value="1"/>
</dbReference>
<proteinExistence type="predicted"/>
<dbReference type="PANTHER" id="PTHR30055">
    <property type="entry name" value="HTH-TYPE TRANSCRIPTIONAL REGULATOR RUTR"/>
    <property type="match status" value="1"/>
</dbReference>
<dbReference type="SUPFAM" id="SSF46689">
    <property type="entry name" value="Homeodomain-like"/>
    <property type="match status" value="1"/>
</dbReference>
<dbReference type="InterPro" id="IPR050109">
    <property type="entry name" value="HTH-type_TetR-like_transc_reg"/>
</dbReference>
<evidence type="ECO:0000313" key="7">
    <source>
        <dbReference type="EMBL" id="TCJ96909.1"/>
    </source>
</evidence>
<dbReference type="InterPro" id="IPR009057">
    <property type="entry name" value="Homeodomain-like_sf"/>
</dbReference>